<comment type="caution">
    <text evidence="3">The sequence shown here is derived from an EMBL/GenBank/DDBJ whole genome shotgun (WGS) entry which is preliminary data.</text>
</comment>
<name>A0A0G1KF53_9BACT</name>
<feature type="transmembrane region" description="Helical" evidence="2">
    <location>
        <begin position="16"/>
        <end position="37"/>
    </location>
</feature>
<keyword evidence="2" id="KW-1133">Transmembrane helix</keyword>
<feature type="coiled-coil region" evidence="1">
    <location>
        <begin position="39"/>
        <end position="113"/>
    </location>
</feature>
<evidence type="ECO:0000313" key="3">
    <source>
        <dbReference type="EMBL" id="KKT82381.1"/>
    </source>
</evidence>
<gene>
    <name evidence="3" type="ORF">UW79_C0007G0003</name>
</gene>
<keyword evidence="2" id="KW-0472">Membrane</keyword>
<keyword evidence="1" id="KW-0175">Coiled coil</keyword>
<dbReference type="AlphaFoldDB" id="A0A0G1KF53"/>
<evidence type="ECO:0000313" key="4">
    <source>
        <dbReference type="Proteomes" id="UP000034032"/>
    </source>
</evidence>
<protein>
    <submittedName>
        <fullName evidence="3">Uncharacterized protein</fullName>
    </submittedName>
</protein>
<dbReference type="EMBL" id="LCJR01000007">
    <property type="protein sequence ID" value="KKT82381.1"/>
    <property type="molecule type" value="Genomic_DNA"/>
</dbReference>
<reference evidence="3 4" key="1">
    <citation type="journal article" date="2015" name="Nature">
        <title>rRNA introns, odd ribosomes, and small enigmatic genomes across a large radiation of phyla.</title>
        <authorList>
            <person name="Brown C.T."/>
            <person name="Hug L.A."/>
            <person name="Thomas B.C."/>
            <person name="Sharon I."/>
            <person name="Castelle C.J."/>
            <person name="Singh A."/>
            <person name="Wilkins M.J."/>
            <person name="Williams K.H."/>
            <person name="Banfield J.F."/>
        </authorList>
    </citation>
    <scope>NUCLEOTIDE SEQUENCE [LARGE SCALE GENOMIC DNA]</scope>
</reference>
<evidence type="ECO:0000256" key="1">
    <source>
        <dbReference type="SAM" id="Coils"/>
    </source>
</evidence>
<keyword evidence="2" id="KW-0812">Transmembrane</keyword>
<dbReference type="Proteomes" id="UP000034032">
    <property type="component" value="Unassembled WGS sequence"/>
</dbReference>
<evidence type="ECO:0000256" key="2">
    <source>
        <dbReference type="SAM" id="Phobius"/>
    </source>
</evidence>
<accession>A0A0G1KF53</accession>
<sequence>MDNEQSLSSSANKINILFVVMIVFAVGGIAVAGYFYVQNSKLGVEASQLKNEVLQLKEEISQLEDEKTEAETALAILKATDLAKEAELLRLKLANIEKELNSSNQMVSELSTNMSKIRPYTDATTTIERFFNAPFTQKGLADIDTKISVLQDMEVSNRWMNARGTVDFANNGWGPHDFFQVVFLLNSRIKSLLP</sequence>
<proteinExistence type="predicted"/>
<organism evidence="3 4">
    <name type="scientific">Candidatus Yanofskybacteria bacterium GW2011_GWA2_44_9</name>
    <dbReference type="NCBI Taxonomy" id="1619025"/>
    <lineage>
        <taxon>Bacteria</taxon>
        <taxon>Candidatus Yanofskyibacteriota</taxon>
    </lineage>
</organism>